<feature type="transmembrane region" description="Helical" evidence="2">
    <location>
        <begin position="203"/>
        <end position="222"/>
    </location>
</feature>
<dbReference type="InterPro" id="IPR044049">
    <property type="entry name" value="EccD_transm"/>
</dbReference>
<evidence type="ECO:0000313" key="5">
    <source>
        <dbReference type="Proteomes" id="UP001596524"/>
    </source>
</evidence>
<feature type="transmembrane region" description="Helical" evidence="2">
    <location>
        <begin position="153"/>
        <end position="174"/>
    </location>
</feature>
<feature type="transmembrane region" description="Helical" evidence="2">
    <location>
        <begin position="388"/>
        <end position="408"/>
    </location>
</feature>
<accession>A0ABW2N1M3</accession>
<dbReference type="RefSeq" id="WP_255890072.1">
    <property type="nucleotide sequence ID" value="NZ_JAFMZM010000003.1"/>
</dbReference>
<sequence>MTGATTLQPRSARPMHAKGENVSDVAMPSSADATIAVSVHGPAGVLDLVVPAAATSLDVAREYAKQAEVPGIPLLQSALGQRLNAALPLADAGVQAGDVLVATSGVHRPRKITMREAAKNAPESPALASMIATVATLFAVLAAWYAGRAQDETVRTAVVGILLACALAGALPVGRHVRQRAAAAPAFAAAAAFAAFYEPGVHLLPAILGAAGISAAVVASIGRALSVHGDEISTVWIVSGLTVFACCALPTLRGWDDRVAWTLLVFLAMMAARFAPSLAIDVPDEALLDLDRLAVTAWSARDSQRGGRRGRIVVAADAMERLVHRASRIVTGASVAILVTVVVASPLLLHSATIDLDRIGARCLVFFAGCSLLLAARSYRHAAARGLLRLAGLGALTALAAHLVVGPGGRLLDTFFYVVVGLGVIALAAAVATGRGWRSVWWSRRAEVAESLCGSFAFAAAVVAAGIFRRLWEMTS</sequence>
<evidence type="ECO:0000256" key="1">
    <source>
        <dbReference type="SAM" id="MobiDB-lite"/>
    </source>
</evidence>
<feature type="transmembrane region" description="Helical" evidence="2">
    <location>
        <begin position="452"/>
        <end position="472"/>
    </location>
</feature>
<gene>
    <name evidence="4" type="ORF">ACFQO6_08740</name>
</gene>
<feature type="domain" description="EccD-like transmembrane" evidence="3">
    <location>
        <begin position="127"/>
        <end position="469"/>
    </location>
</feature>
<feature type="transmembrane region" description="Helical" evidence="2">
    <location>
        <begin position="258"/>
        <end position="275"/>
    </location>
</feature>
<feature type="region of interest" description="Disordered" evidence="1">
    <location>
        <begin position="1"/>
        <end position="23"/>
    </location>
</feature>
<feature type="transmembrane region" description="Helical" evidence="2">
    <location>
        <begin position="234"/>
        <end position="252"/>
    </location>
</feature>
<evidence type="ECO:0000256" key="2">
    <source>
        <dbReference type="SAM" id="Phobius"/>
    </source>
</evidence>
<feature type="transmembrane region" description="Helical" evidence="2">
    <location>
        <begin position="414"/>
        <end position="432"/>
    </location>
</feature>
<reference evidence="5" key="1">
    <citation type="journal article" date="2019" name="Int. J. Syst. Evol. Microbiol.">
        <title>The Global Catalogue of Microorganisms (GCM) 10K type strain sequencing project: providing services to taxonomists for standard genome sequencing and annotation.</title>
        <authorList>
            <consortium name="The Broad Institute Genomics Platform"/>
            <consortium name="The Broad Institute Genome Sequencing Center for Infectious Disease"/>
            <person name="Wu L."/>
            <person name="Ma J."/>
        </authorList>
    </citation>
    <scope>NUCLEOTIDE SEQUENCE [LARGE SCALE GENOMIC DNA]</scope>
    <source>
        <strain evidence="5">FCH27</strain>
    </source>
</reference>
<evidence type="ECO:0000313" key="4">
    <source>
        <dbReference type="EMBL" id="MFC7360354.1"/>
    </source>
</evidence>
<evidence type="ECO:0000259" key="3">
    <source>
        <dbReference type="Pfam" id="PF19053"/>
    </source>
</evidence>
<comment type="caution">
    <text evidence="4">The sequence shown here is derived from an EMBL/GenBank/DDBJ whole genome shotgun (WGS) entry which is preliminary data.</text>
</comment>
<feature type="transmembrane region" description="Helical" evidence="2">
    <location>
        <begin position="329"/>
        <end position="347"/>
    </location>
</feature>
<dbReference type="Pfam" id="PF19053">
    <property type="entry name" value="EccD"/>
    <property type="match status" value="1"/>
</dbReference>
<feature type="transmembrane region" description="Helical" evidence="2">
    <location>
        <begin position="124"/>
        <end position="147"/>
    </location>
</feature>
<proteinExistence type="predicted"/>
<organism evidence="4 5">
    <name type="scientific">Nocardioides astragali</name>
    <dbReference type="NCBI Taxonomy" id="1776736"/>
    <lineage>
        <taxon>Bacteria</taxon>
        <taxon>Bacillati</taxon>
        <taxon>Actinomycetota</taxon>
        <taxon>Actinomycetes</taxon>
        <taxon>Propionibacteriales</taxon>
        <taxon>Nocardioidaceae</taxon>
        <taxon>Nocardioides</taxon>
    </lineage>
</organism>
<protein>
    <recommendedName>
        <fullName evidence="3">EccD-like transmembrane domain-containing protein</fullName>
    </recommendedName>
</protein>
<keyword evidence="2" id="KW-0472">Membrane</keyword>
<dbReference type="Proteomes" id="UP001596524">
    <property type="component" value="Unassembled WGS sequence"/>
</dbReference>
<keyword evidence="5" id="KW-1185">Reference proteome</keyword>
<keyword evidence="2" id="KW-0812">Transmembrane</keyword>
<dbReference type="EMBL" id="JBHTCH010000010">
    <property type="protein sequence ID" value="MFC7360354.1"/>
    <property type="molecule type" value="Genomic_DNA"/>
</dbReference>
<name>A0ABW2N1M3_9ACTN</name>
<keyword evidence="2" id="KW-1133">Transmembrane helix</keyword>